<dbReference type="Proteomes" id="UP000887116">
    <property type="component" value="Unassembled WGS sequence"/>
</dbReference>
<proteinExistence type="predicted"/>
<sequence>MQKFVFFLALLCAVLHQFVEANEKCKVQFKKLRQAFQEATEEENAPDCFKQLGLDKFRGTDNEEDEEEDKRQHKELIKYLKSLPEQDENRAKECMQQVGKMAFERVGHEMTEECMEILKAKGRKIEAESS</sequence>
<feature type="signal peptide" evidence="1">
    <location>
        <begin position="1"/>
        <end position="21"/>
    </location>
</feature>
<evidence type="ECO:0000313" key="3">
    <source>
        <dbReference type="Proteomes" id="UP000887116"/>
    </source>
</evidence>
<dbReference type="AlphaFoldDB" id="A0A8X6GDG5"/>
<dbReference type="EMBL" id="BMAO01035286">
    <property type="protein sequence ID" value="GFR02596.1"/>
    <property type="molecule type" value="Genomic_DNA"/>
</dbReference>
<keyword evidence="1" id="KW-0732">Signal</keyword>
<evidence type="ECO:0000256" key="1">
    <source>
        <dbReference type="SAM" id="SignalP"/>
    </source>
</evidence>
<evidence type="ECO:0000313" key="2">
    <source>
        <dbReference type="EMBL" id="GFR02596.1"/>
    </source>
</evidence>
<name>A0A8X6GDG5_TRICU</name>
<protein>
    <submittedName>
        <fullName evidence="2">Uncharacterized protein</fullName>
    </submittedName>
</protein>
<feature type="chain" id="PRO_5036450074" evidence="1">
    <location>
        <begin position="22"/>
        <end position="130"/>
    </location>
</feature>
<dbReference type="OrthoDB" id="6422814at2759"/>
<gene>
    <name evidence="2" type="primary">NCL1_24107</name>
    <name evidence="2" type="ORF">TNCT_294711</name>
</gene>
<reference evidence="2" key="1">
    <citation type="submission" date="2020-07" db="EMBL/GenBank/DDBJ databases">
        <title>Multicomponent nature underlies the extraordinary mechanical properties of spider dragline silk.</title>
        <authorList>
            <person name="Kono N."/>
            <person name="Nakamura H."/>
            <person name="Mori M."/>
            <person name="Yoshida Y."/>
            <person name="Ohtoshi R."/>
            <person name="Malay A.D."/>
            <person name="Moran D.A.P."/>
            <person name="Tomita M."/>
            <person name="Numata K."/>
            <person name="Arakawa K."/>
        </authorList>
    </citation>
    <scope>NUCLEOTIDE SEQUENCE</scope>
</reference>
<organism evidence="2 3">
    <name type="scientific">Trichonephila clavata</name>
    <name type="common">Joro spider</name>
    <name type="synonym">Nephila clavata</name>
    <dbReference type="NCBI Taxonomy" id="2740835"/>
    <lineage>
        <taxon>Eukaryota</taxon>
        <taxon>Metazoa</taxon>
        <taxon>Ecdysozoa</taxon>
        <taxon>Arthropoda</taxon>
        <taxon>Chelicerata</taxon>
        <taxon>Arachnida</taxon>
        <taxon>Araneae</taxon>
        <taxon>Araneomorphae</taxon>
        <taxon>Entelegynae</taxon>
        <taxon>Araneoidea</taxon>
        <taxon>Nephilidae</taxon>
        <taxon>Trichonephila</taxon>
    </lineage>
</organism>
<accession>A0A8X6GDG5</accession>
<comment type="caution">
    <text evidence="2">The sequence shown here is derived from an EMBL/GenBank/DDBJ whole genome shotgun (WGS) entry which is preliminary data.</text>
</comment>
<keyword evidence="3" id="KW-1185">Reference proteome</keyword>